<evidence type="ECO:0000313" key="2">
    <source>
        <dbReference type="EMBL" id="CAE0467863.1"/>
    </source>
</evidence>
<name>A0A7S3Q6Z1_9STRA</name>
<dbReference type="EMBL" id="HBIO01016520">
    <property type="protein sequence ID" value="CAE0467863.1"/>
    <property type="molecule type" value="Transcribed_RNA"/>
</dbReference>
<dbReference type="AlphaFoldDB" id="A0A7S3Q6Z1"/>
<feature type="compositionally biased region" description="Acidic residues" evidence="1">
    <location>
        <begin position="247"/>
        <end position="290"/>
    </location>
</feature>
<organism evidence="2">
    <name type="scientific">Chaetoceros debilis</name>
    <dbReference type="NCBI Taxonomy" id="122233"/>
    <lineage>
        <taxon>Eukaryota</taxon>
        <taxon>Sar</taxon>
        <taxon>Stramenopiles</taxon>
        <taxon>Ochrophyta</taxon>
        <taxon>Bacillariophyta</taxon>
        <taxon>Coscinodiscophyceae</taxon>
        <taxon>Chaetocerotophycidae</taxon>
        <taxon>Chaetocerotales</taxon>
        <taxon>Chaetocerotaceae</taxon>
        <taxon>Chaetoceros</taxon>
    </lineage>
</organism>
<protein>
    <submittedName>
        <fullName evidence="2">Uncharacterized protein</fullName>
    </submittedName>
</protein>
<proteinExistence type="predicted"/>
<sequence>MLRTRAQTEHYNQFNIIEVSYHSLPRSIKGHAYHLKAKRQRAISPNRKLGTANLRMAKRNSITKDDNDRDKRIRSICQTNTHNNDSTSHLNARSIGFLKLNMHGQNSFEYYHPIIKLDVDEVPLTVRKRWHSNKKDSLPSDSETCIVYQYGLQRTVTEEDDHSFQFHIIHQSEIIPFEEGVKDDFDCIPSHIMNKLRLGQPLEDAEVELIEALEMLKKELRKEPIERVEWMANCKDISRDELIKDLFDDDDDDGDNDDGDNDDGNNDDGENDDGDDDLIDEEDPVSDQEEQDNRSKLKNYIASLVPEDVKNDFGRVGFANYDEFLFPVIQINPLELAPSCFRSEWMRMFRTWDLNGRVGSFKRLIYWYGQGHGESEREMSLIDHSDTISYYDGCEQIAQEAPQWNIEEDLEKYLKHGITEAENDLELSVERRVIWLKQSEVEKRDFLMKIPPEMTNDFRSLGWVAQGRIHLPVVILSPFDVTGGVKEEFINILNEGMTADKPIKRLVLWYGTRQKHSDRAFAFISSAQIIPYQEGLSRNLHIIPEKIQRKINKKSNLTQNEFLLFYGLKMMTKDARLSREERPNLLILPNNESEIANLLNDD</sequence>
<reference evidence="2" key="1">
    <citation type="submission" date="2021-01" db="EMBL/GenBank/DDBJ databases">
        <authorList>
            <person name="Corre E."/>
            <person name="Pelletier E."/>
            <person name="Niang G."/>
            <person name="Scheremetjew M."/>
            <person name="Finn R."/>
            <person name="Kale V."/>
            <person name="Holt S."/>
            <person name="Cochrane G."/>
            <person name="Meng A."/>
            <person name="Brown T."/>
            <person name="Cohen L."/>
        </authorList>
    </citation>
    <scope>NUCLEOTIDE SEQUENCE</scope>
    <source>
        <strain evidence="2">MM31A-1</strain>
    </source>
</reference>
<accession>A0A7S3Q6Z1</accession>
<feature type="region of interest" description="Disordered" evidence="1">
    <location>
        <begin position="246"/>
        <end position="294"/>
    </location>
</feature>
<gene>
    <name evidence="2" type="ORF">CDEB00056_LOCUS12716</name>
</gene>
<evidence type="ECO:0000256" key="1">
    <source>
        <dbReference type="SAM" id="MobiDB-lite"/>
    </source>
</evidence>